<dbReference type="PATRIC" id="fig|1056807.3.peg.836"/>
<evidence type="ECO:0000313" key="1">
    <source>
        <dbReference type="EMBL" id="KIC09668.1"/>
    </source>
</evidence>
<evidence type="ECO:0000313" key="2">
    <source>
        <dbReference type="Proteomes" id="UP000031390"/>
    </source>
</evidence>
<sequence length="38" mass="4641">MWWNLRILNKRSGYFITMAERRKTVKTHKRSSETSTQV</sequence>
<organism evidence="1 2">
    <name type="scientific">Morococcus cerebrosus</name>
    <dbReference type="NCBI Taxonomy" id="1056807"/>
    <lineage>
        <taxon>Bacteria</taxon>
        <taxon>Pseudomonadati</taxon>
        <taxon>Pseudomonadota</taxon>
        <taxon>Betaproteobacteria</taxon>
        <taxon>Neisseriales</taxon>
        <taxon>Neisseriaceae</taxon>
        <taxon>Morococcus</taxon>
    </lineage>
</organism>
<dbReference type="Proteomes" id="UP000031390">
    <property type="component" value="Unassembled WGS sequence"/>
</dbReference>
<reference evidence="1 2" key="1">
    <citation type="submission" date="2014-12" db="EMBL/GenBank/DDBJ databases">
        <title>Genome sequence of Morococcus cerebrosus.</title>
        <authorList>
            <person name="Shin S.-K."/>
            <person name="Yi H."/>
        </authorList>
    </citation>
    <scope>NUCLEOTIDE SEQUENCE [LARGE SCALE GENOMIC DNA]</scope>
    <source>
        <strain evidence="1 2">CIP 81.93</strain>
    </source>
</reference>
<proteinExistence type="predicted"/>
<accession>A0A0C1ELK6</accession>
<dbReference type="EMBL" id="JUFZ01000034">
    <property type="protein sequence ID" value="KIC09668.1"/>
    <property type="molecule type" value="Genomic_DNA"/>
</dbReference>
<name>A0A0C1ELK6_9NEIS</name>
<gene>
    <name evidence="1" type="ORF">MCC93_08660</name>
</gene>
<protein>
    <submittedName>
        <fullName evidence="1">Uncharacterized protein</fullName>
    </submittedName>
</protein>
<comment type="caution">
    <text evidence="1">The sequence shown here is derived from an EMBL/GenBank/DDBJ whole genome shotgun (WGS) entry which is preliminary data.</text>
</comment>
<dbReference type="AlphaFoldDB" id="A0A0C1ELK6"/>